<evidence type="ECO:0000313" key="1">
    <source>
        <dbReference type="EMBL" id="ESP90658.1"/>
    </source>
</evidence>
<protein>
    <recommendedName>
        <fullName evidence="3">Fe2OG dioxygenase domain-containing protein</fullName>
    </recommendedName>
</protein>
<dbReference type="Proteomes" id="UP000017820">
    <property type="component" value="Unassembled WGS sequence"/>
</dbReference>
<reference evidence="1 2" key="1">
    <citation type="submission" date="2013-07" db="EMBL/GenBank/DDBJ databases">
        <title>Draft genome sequence of Pseudoalteromonas luteoviolacea 2ta16.</title>
        <authorList>
            <person name="Allen E.E."/>
            <person name="Azam F."/>
            <person name="Podell S."/>
        </authorList>
    </citation>
    <scope>NUCLEOTIDE SEQUENCE [LARGE SCALE GENOMIC DNA]</scope>
    <source>
        <strain evidence="1 2">2ta16</strain>
    </source>
</reference>
<sequence length="114" mass="13468">MLNQLFKWQVGRQKSGYHKMLLMGAYWPIKFDVYLLRFPQGCEVPEHTDKVNKGRHYRLNIVLKKAQKGGEFICHSPIFESERIKLFRPDLCVHAVSKVEQGERLLLSIGWVRR</sequence>
<accession>V4HLJ9</accession>
<dbReference type="AlphaFoldDB" id="V4HLJ9"/>
<evidence type="ECO:0008006" key="3">
    <source>
        <dbReference type="Google" id="ProtNLM"/>
    </source>
</evidence>
<evidence type="ECO:0000313" key="2">
    <source>
        <dbReference type="Proteomes" id="UP000017820"/>
    </source>
</evidence>
<dbReference type="PATRIC" id="fig|1353533.3.peg.5196"/>
<comment type="caution">
    <text evidence="1">The sequence shown here is derived from an EMBL/GenBank/DDBJ whole genome shotgun (WGS) entry which is preliminary data.</text>
</comment>
<name>V4HLJ9_PSEL2</name>
<proteinExistence type="predicted"/>
<gene>
    <name evidence="1" type="ORF">PL2TA16_01762</name>
</gene>
<organism evidence="1 2">
    <name type="scientific">Pseudoalteromonas luteoviolacea (strain 2ta16)</name>
    <dbReference type="NCBI Taxonomy" id="1353533"/>
    <lineage>
        <taxon>Bacteria</taxon>
        <taxon>Pseudomonadati</taxon>
        <taxon>Pseudomonadota</taxon>
        <taxon>Gammaproteobacteria</taxon>
        <taxon>Alteromonadales</taxon>
        <taxon>Pseudoalteromonadaceae</taxon>
        <taxon>Pseudoalteromonas</taxon>
    </lineage>
</organism>
<dbReference type="EMBL" id="AUSV01000134">
    <property type="protein sequence ID" value="ESP90658.1"/>
    <property type="molecule type" value="Genomic_DNA"/>
</dbReference>
<dbReference type="Gene3D" id="2.60.120.620">
    <property type="entry name" value="q2cbj1_9rhob like domain"/>
    <property type="match status" value="1"/>
</dbReference>